<organism evidence="3 4">
    <name type="scientific">Phellinidium pouzarii</name>
    <dbReference type="NCBI Taxonomy" id="167371"/>
    <lineage>
        <taxon>Eukaryota</taxon>
        <taxon>Fungi</taxon>
        <taxon>Dikarya</taxon>
        <taxon>Basidiomycota</taxon>
        <taxon>Agaricomycotina</taxon>
        <taxon>Agaricomycetes</taxon>
        <taxon>Hymenochaetales</taxon>
        <taxon>Hymenochaetaceae</taxon>
        <taxon>Phellinidium</taxon>
    </lineage>
</organism>
<evidence type="ECO:0000256" key="1">
    <source>
        <dbReference type="SAM" id="Coils"/>
    </source>
</evidence>
<dbReference type="EMBL" id="SGPK01000108">
    <property type="protein sequence ID" value="THH08230.1"/>
    <property type="molecule type" value="Genomic_DNA"/>
</dbReference>
<dbReference type="Proteomes" id="UP000308199">
    <property type="component" value="Unassembled WGS sequence"/>
</dbReference>
<feature type="region of interest" description="Disordered" evidence="2">
    <location>
        <begin position="139"/>
        <end position="230"/>
    </location>
</feature>
<reference evidence="3 4" key="1">
    <citation type="submission" date="2019-02" db="EMBL/GenBank/DDBJ databases">
        <title>Genome sequencing of the rare red list fungi Phellinidium pouzarii.</title>
        <authorList>
            <person name="Buettner E."/>
            <person name="Kellner H."/>
        </authorList>
    </citation>
    <scope>NUCLEOTIDE SEQUENCE [LARGE SCALE GENOMIC DNA]</scope>
    <source>
        <strain evidence="3 4">DSM 108285</strain>
    </source>
</reference>
<name>A0A4S4LEU5_9AGAM</name>
<dbReference type="AlphaFoldDB" id="A0A4S4LEU5"/>
<keyword evidence="1" id="KW-0175">Coiled coil</keyword>
<evidence type="ECO:0000313" key="4">
    <source>
        <dbReference type="Proteomes" id="UP000308199"/>
    </source>
</evidence>
<comment type="caution">
    <text evidence="3">The sequence shown here is derived from an EMBL/GenBank/DDBJ whole genome shotgun (WGS) entry which is preliminary data.</text>
</comment>
<dbReference type="OrthoDB" id="2507336at2759"/>
<evidence type="ECO:0000313" key="3">
    <source>
        <dbReference type="EMBL" id="THH08230.1"/>
    </source>
</evidence>
<protein>
    <submittedName>
        <fullName evidence="3">Uncharacterized protein</fullName>
    </submittedName>
</protein>
<keyword evidence="4" id="KW-1185">Reference proteome</keyword>
<feature type="coiled-coil region" evidence="1">
    <location>
        <begin position="72"/>
        <end position="106"/>
    </location>
</feature>
<gene>
    <name evidence="3" type="ORF">EW145_g2842</name>
</gene>
<accession>A0A4S4LEU5</accession>
<evidence type="ECO:0000256" key="2">
    <source>
        <dbReference type="SAM" id="MobiDB-lite"/>
    </source>
</evidence>
<sequence>MSTLDGRQRAECGVVSLRQTRVRARVRPDRRRPLNAPNTLSSYSTPLSTILKMNNGKKGPPQAPPKYLNDFSKALANEVRILLQEVGQLRDERRQLQYEIAELMAVKSKHGAGGEYTPDWRPPVAPEAIAPPPPPPAVDEGALTPAKPAWRTVVKHDRRERTKHKAPAAPPQIAAAPAPAPTPQMPAWAQWKPNPLLTPQPRMGSAPSPGPAPAPKPADGLFGPRTPPPK</sequence>
<proteinExistence type="predicted"/>